<dbReference type="PANTHER" id="PTHR46124">
    <property type="entry name" value="D-AMINOACYL-TRNA DEACYLASE"/>
    <property type="match status" value="1"/>
</dbReference>
<dbReference type="PROSITE" id="PS01137">
    <property type="entry name" value="TATD_1"/>
    <property type="match status" value="1"/>
</dbReference>
<keyword evidence="2 3" id="KW-0378">Hydrolase</keyword>
<sequence>MIDSHAHLDDEKFDYDRDMLICNLAANGVDRVYNVGSDLPSSETSVELAKIYDNIRAVIGVHPHEASTYDDAVEARLMELAEDEHVKAIGEIGLDYYYDLSPRDVQREVFKRQIELAHHVELPVVIHTREAVQETFDIIAEAVATYPQMKFLIHCFTQPVEMMARYVELGAYIALGGAVTFKNARHPKEVAKIVPLDRLLLETDAPYLAPVPMRGKRNEPMFIKHTAREIAGLRGMKTSELIDITAKNAKDFFND</sequence>
<proteinExistence type="predicted"/>
<dbReference type="InterPro" id="IPR018228">
    <property type="entry name" value="DNase_TatD-rel_CS"/>
</dbReference>
<dbReference type="PANTHER" id="PTHR46124:SF2">
    <property type="entry name" value="D-AMINOACYL-TRNA DEACYLASE"/>
    <property type="match status" value="1"/>
</dbReference>
<keyword evidence="1" id="KW-0479">Metal-binding</keyword>
<dbReference type="GO" id="GO:0016787">
    <property type="term" value="F:hydrolase activity"/>
    <property type="evidence" value="ECO:0007669"/>
    <property type="project" value="UniProtKB-KW"/>
</dbReference>
<dbReference type="Pfam" id="PF01026">
    <property type="entry name" value="TatD_DNase"/>
    <property type="match status" value="1"/>
</dbReference>
<evidence type="ECO:0000313" key="3">
    <source>
        <dbReference type="EMBL" id="WBW50753.1"/>
    </source>
</evidence>
<evidence type="ECO:0000313" key="4">
    <source>
        <dbReference type="Proteomes" id="UP001210339"/>
    </source>
</evidence>
<keyword evidence="4" id="KW-1185">Reference proteome</keyword>
<gene>
    <name evidence="3" type="ORF">O6R05_01105</name>
</gene>
<name>A0ABY7QWZ7_9FIRM</name>
<dbReference type="Proteomes" id="UP001210339">
    <property type="component" value="Chromosome"/>
</dbReference>
<dbReference type="RefSeq" id="WP_271192277.1">
    <property type="nucleotide sequence ID" value="NZ_CP115667.1"/>
</dbReference>
<evidence type="ECO:0000256" key="2">
    <source>
        <dbReference type="ARBA" id="ARBA00022801"/>
    </source>
</evidence>
<dbReference type="NCBIfam" id="TIGR00010">
    <property type="entry name" value="YchF/TatD family DNA exonuclease"/>
    <property type="match status" value="1"/>
</dbReference>
<dbReference type="Gene3D" id="3.20.20.140">
    <property type="entry name" value="Metal-dependent hydrolases"/>
    <property type="match status" value="1"/>
</dbReference>
<dbReference type="SUPFAM" id="SSF51556">
    <property type="entry name" value="Metallo-dependent hydrolases"/>
    <property type="match status" value="1"/>
</dbReference>
<dbReference type="InterPro" id="IPR032466">
    <property type="entry name" value="Metal_Hydrolase"/>
</dbReference>
<organism evidence="3 4">
    <name type="scientific">Peptoniphilus equinus</name>
    <dbReference type="NCBI Taxonomy" id="3016343"/>
    <lineage>
        <taxon>Bacteria</taxon>
        <taxon>Bacillati</taxon>
        <taxon>Bacillota</taxon>
        <taxon>Tissierellia</taxon>
        <taxon>Tissierellales</taxon>
        <taxon>Peptoniphilaceae</taxon>
        <taxon>Peptoniphilus</taxon>
    </lineage>
</organism>
<dbReference type="CDD" id="cd01310">
    <property type="entry name" value="TatD_DNAse"/>
    <property type="match status" value="1"/>
</dbReference>
<dbReference type="PIRSF" id="PIRSF005902">
    <property type="entry name" value="DNase_TatD"/>
    <property type="match status" value="1"/>
</dbReference>
<accession>A0ABY7QWZ7</accession>
<evidence type="ECO:0000256" key="1">
    <source>
        <dbReference type="ARBA" id="ARBA00022723"/>
    </source>
</evidence>
<dbReference type="InterPro" id="IPR001130">
    <property type="entry name" value="TatD-like"/>
</dbReference>
<dbReference type="EMBL" id="CP115667">
    <property type="protein sequence ID" value="WBW50753.1"/>
    <property type="molecule type" value="Genomic_DNA"/>
</dbReference>
<dbReference type="InterPro" id="IPR015991">
    <property type="entry name" value="TatD/YcfH-like"/>
</dbReference>
<reference evidence="3 4" key="1">
    <citation type="submission" date="2023-01" db="EMBL/GenBank/DDBJ databases">
        <authorList>
            <person name="Lee S.H."/>
            <person name="Jung H.S."/>
            <person name="Yun J.U."/>
        </authorList>
    </citation>
    <scope>NUCLEOTIDE SEQUENCE [LARGE SCALE GENOMIC DNA]</scope>
    <source>
        <strain evidence="3 4">CBA3646</strain>
    </source>
</reference>
<protein>
    <submittedName>
        <fullName evidence="3">TatD family hydrolase</fullName>
    </submittedName>
</protein>
<dbReference type="PROSITE" id="PS01091">
    <property type="entry name" value="TATD_3"/>
    <property type="match status" value="1"/>
</dbReference>